<sequence>MAMLFVYLVMLFFAAVPIALALGIAPLPALMARNIPLQMVPQAIFESLDSFALIALPFFILAGKLMDKASIADRLVELAHAMVNWFRGGLGGASVLATMLFSTVSGSSSATAAAVGGIVIPKMGKSGYPRPFAAAVVASAAELGIILPPSGAMIIYGVVTGASIKDMFLAGIIPGLMIGFSLFVLTAFISSRKKYGTAERLSIAEWAANVWQAYKRAFLSLFMPVIILGGIYTGLFTATESAVVAVIFALVLGMFVYRTIKIRDLPGIFWSSAISAAVVLSIVGFASVLAAALSLYQVPQKTAALIFSISRDPYVVLLLVNVLLLVIGMFLEAYAAIIILAPVLAPAMLLLGIDPIHFGIIMIVNLAIGMVTPPVGVNLFITCSIARISLEQILRPLVAFVAVLLVNLMLITYVPLLLK</sequence>
<keyword evidence="4 7" id="KW-0812">Transmembrane</keyword>
<feature type="transmembrane region" description="Helical" evidence="7">
    <location>
        <begin position="313"/>
        <end position="331"/>
    </location>
</feature>
<feature type="transmembrane region" description="Helical" evidence="7">
    <location>
        <begin position="217"/>
        <end position="236"/>
    </location>
</feature>
<feature type="transmembrane region" description="Helical" evidence="7">
    <location>
        <begin position="242"/>
        <end position="260"/>
    </location>
</feature>
<dbReference type="Proteomes" id="UP000000692">
    <property type="component" value="Chromosome"/>
</dbReference>
<feature type="transmembrane region" description="Helical" evidence="7">
    <location>
        <begin position="6"/>
        <end position="31"/>
    </location>
</feature>
<dbReference type="EMBL" id="CP002018">
    <property type="protein sequence ID" value="AEM41115.1"/>
    <property type="molecule type" value="Genomic_DNA"/>
</dbReference>
<dbReference type="PANTHER" id="PTHR33362:SF3">
    <property type="entry name" value="SIALIC ACID TRAP TRANSPORTER PERMEASE PROTEIN SIAT"/>
    <property type="match status" value="1"/>
</dbReference>
<keyword evidence="3 7" id="KW-0997">Cell inner membrane</keyword>
<dbReference type="AlphaFoldDB" id="F9Y7Y9"/>
<evidence type="ECO:0000256" key="1">
    <source>
        <dbReference type="ARBA" id="ARBA00004429"/>
    </source>
</evidence>
<dbReference type="Pfam" id="PF06808">
    <property type="entry name" value="DctM"/>
    <property type="match status" value="1"/>
</dbReference>
<comment type="similarity">
    <text evidence="7">Belongs to the TRAP transporter large permease family.</text>
</comment>
<dbReference type="GO" id="GO:0005886">
    <property type="term" value="C:plasma membrane"/>
    <property type="evidence" value="ECO:0007669"/>
    <property type="project" value="UniProtKB-SubCell"/>
</dbReference>
<evidence type="ECO:0000256" key="2">
    <source>
        <dbReference type="ARBA" id="ARBA00022475"/>
    </source>
</evidence>
<keyword evidence="5 7" id="KW-1133">Transmembrane helix</keyword>
<evidence type="ECO:0000313" key="9">
    <source>
        <dbReference type="EMBL" id="AEM41115.1"/>
    </source>
</evidence>
<dbReference type="HOGENOM" id="CLU_019824_4_1_5"/>
<feature type="transmembrane region" description="Helical" evidence="7">
    <location>
        <begin position="43"/>
        <end position="62"/>
    </location>
</feature>
<dbReference type="NCBIfam" id="TIGR00786">
    <property type="entry name" value="dctM"/>
    <property type="match status" value="1"/>
</dbReference>
<evidence type="ECO:0000259" key="8">
    <source>
        <dbReference type="Pfam" id="PF06808"/>
    </source>
</evidence>
<dbReference type="PATRIC" id="fig|759362.5.peg.1312"/>
<reference evidence="9 10" key="1">
    <citation type="journal article" date="2011" name="J. Bacteriol.">
        <title>Complete genome sequence of the industrial strain Ketogulonicigenium vulgare WSH-001.</title>
        <authorList>
            <person name="Liu L."/>
            <person name="Li Y."/>
            <person name="Zhang J."/>
            <person name="Zhou Z."/>
            <person name="Liu J."/>
            <person name="Li X."/>
            <person name="Zhou J."/>
            <person name="Du G."/>
            <person name="Wang L."/>
            <person name="Chen J."/>
        </authorList>
    </citation>
    <scope>NUCLEOTIDE SEQUENCE [LARGE SCALE GENOMIC DNA]</scope>
    <source>
        <strain evidence="9 10">WSH-001</strain>
    </source>
</reference>
<dbReference type="GO" id="GO:0022857">
    <property type="term" value="F:transmembrane transporter activity"/>
    <property type="evidence" value="ECO:0007669"/>
    <property type="project" value="UniProtKB-UniRule"/>
</dbReference>
<gene>
    <name evidence="9" type="ordered locus">KVU_1276</name>
</gene>
<keyword evidence="10" id="KW-1185">Reference proteome</keyword>
<dbReference type="PANTHER" id="PTHR33362">
    <property type="entry name" value="SIALIC ACID TRAP TRANSPORTER PERMEASE PROTEIN SIAT-RELATED"/>
    <property type="match status" value="1"/>
</dbReference>
<evidence type="ECO:0000256" key="4">
    <source>
        <dbReference type="ARBA" id="ARBA00022692"/>
    </source>
</evidence>
<dbReference type="PIRSF" id="PIRSF006066">
    <property type="entry name" value="HI0050"/>
    <property type="match status" value="1"/>
</dbReference>
<organism evidence="9 10">
    <name type="scientific">Ketogulonicigenium vulgare (strain WSH-001)</name>
    <dbReference type="NCBI Taxonomy" id="759362"/>
    <lineage>
        <taxon>Bacteria</taxon>
        <taxon>Pseudomonadati</taxon>
        <taxon>Pseudomonadota</taxon>
        <taxon>Alphaproteobacteria</taxon>
        <taxon>Rhodobacterales</taxon>
        <taxon>Roseobacteraceae</taxon>
        <taxon>Ketogulonicigenium</taxon>
    </lineage>
</organism>
<protein>
    <recommendedName>
        <fullName evidence="7">TRAP transporter large permease protein</fullName>
    </recommendedName>
</protein>
<comment type="function">
    <text evidence="7">Part of the tripartite ATP-independent periplasmic (TRAP) transport system.</text>
</comment>
<dbReference type="InterPro" id="IPR004681">
    <property type="entry name" value="TRAP_DctM"/>
</dbReference>
<evidence type="ECO:0000313" key="10">
    <source>
        <dbReference type="Proteomes" id="UP000000692"/>
    </source>
</evidence>
<comment type="subunit">
    <text evidence="7">The complex comprises the extracytoplasmic solute receptor protein and the two transmembrane proteins.</text>
</comment>
<evidence type="ECO:0000256" key="5">
    <source>
        <dbReference type="ARBA" id="ARBA00022989"/>
    </source>
</evidence>
<evidence type="ECO:0000256" key="7">
    <source>
        <dbReference type="RuleBase" id="RU369079"/>
    </source>
</evidence>
<dbReference type="RefSeq" id="WP_013384579.1">
    <property type="nucleotide sequence ID" value="NC_017384.1"/>
</dbReference>
<dbReference type="OrthoDB" id="9790209at2"/>
<keyword evidence="7" id="KW-0813">Transport</keyword>
<keyword evidence="6 7" id="KW-0472">Membrane</keyword>
<dbReference type="InterPro" id="IPR010656">
    <property type="entry name" value="DctM"/>
</dbReference>
<feature type="transmembrane region" description="Helical" evidence="7">
    <location>
        <begin position="359"/>
        <end position="381"/>
    </location>
</feature>
<evidence type="ECO:0000256" key="3">
    <source>
        <dbReference type="ARBA" id="ARBA00022519"/>
    </source>
</evidence>
<evidence type="ECO:0000256" key="6">
    <source>
        <dbReference type="ARBA" id="ARBA00023136"/>
    </source>
</evidence>
<feature type="transmembrane region" description="Helical" evidence="7">
    <location>
        <begin position="393"/>
        <end position="416"/>
    </location>
</feature>
<keyword evidence="2" id="KW-1003">Cell membrane</keyword>
<dbReference type="KEGG" id="kvl:KVU_1276"/>
<dbReference type="eggNOG" id="COG1593">
    <property type="taxonomic scope" value="Bacteria"/>
</dbReference>
<feature type="transmembrane region" description="Helical" evidence="7">
    <location>
        <begin position="168"/>
        <end position="190"/>
    </location>
</feature>
<feature type="transmembrane region" description="Helical" evidence="7">
    <location>
        <begin position="267"/>
        <end position="293"/>
    </location>
</feature>
<accession>F9Y7Y9</accession>
<feature type="transmembrane region" description="Helical" evidence="7">
    <location>
        <begin position="132"/>
        <end position="156"/>
    </location>
</feature>
<comment type="subcellular location">
    <subcellularLocation>
        <location evidence="1 7">Cell inner membrane</location>
        <topology evidence="1 7">Multi-pass membrane protein</topology>
    </subcellularLocation>
</comment>
<comment type="caution">
    <text evidence="7">Lacks conserved residue(s) required for the propagation of feature annotation.</text>
</comment>
<feature type="domain" description="TRAP C4-dicarboxylate transport system permease DctM subunit" evidence="8">
    <location>
        <begin position="5"/>
        <end position="416"/>
    </location>
</feature>
<proteinExistence type="inferred from homology"/>
<name>F9Y7Y9_KETVW</name>